<dbReference type="PANTHER" id="PTHR47331:SF5">
    <property type="entry name" value="RIBONUCLEASE H"/>
    <property type="match status" value="1"/>
</dbReference>
<gene>
    <name evidence="1" type="ORF">ABMA28_013294</name>
</gene>
<dbReference type="Proteomes" id="UP001549921">
    <property type="component" value="Unassembled WGS sequence"/>
</dbReference>
<name>A0ABD0THT4_LOXSC</name>
<evidence type="ECO:0000313" key="1">
    <source>
        <dbReference type="EMBL" id="KAL0848892.1"/>
    </source>
</evidence>
<protein>
    <submittedName>
        <fullName evidence="1">Uncharacterized protein</fullName>
    </submittedName>
</protein>
<dbReference type="PANTHER" id="PTHR47331">
    <property type="entry name" value="PHD-TYPE DOMAIN-CONTAINING PROTEIN"/>
    <property type="match status" value="1"/>
</dbReference>
<evidence type="ECO:0000313" key="2">
    <source>
        <dbReference type="Proteomes" id="UP001549921"/>
    </source>
</evidence>
<sequence>MANMNALVNYQNEIYNRIVKAQINFLKSPEERITQQYVEGKLELLEQMWFEVFKSDYIQNDVYDMTEEVYFEYRVALKTVLGQLISEITVPVASASSNCVTNSSKVKLPKVNIPNFSGNYCEWYTFRDLFKSLINNNRNLDNVQKLLYLKSFLCGEAEQLLSTIPILEDNYPRCWKILEDRYSNKKYICHHILKSLFSQRNIVSESASSLKELLDTTNNCLSALKNIAIDTSSWDVLIIHILTQKLDMESRRQWEFHASDKNVSHELPTYEQFCSFLTNRYKAMEFLDPKLSFNETVKDTHVSINKITSMHVTNIVSCKFCSKKHTLDCCGKFKRESVDSRRKFVLSNRICFCCLGSNHSAKCCQANVPYTLRVRVRQRFIQL</sequence>
<dbReference type="AlphaFoldDB" id="A0ABD0THT4"/>
<reference evidence="1 2" key="1">
    <citation type="submission" date="2024-06" db="EMBL/GenBank/DDBJ databases">
        <title>A chromosome-level genome assembly of beet webworm, Loxostege sticticalis.</title>
        <authorList>
            <person name="Zhang Y."/>
        </authorList>
    </citation>
    <scope>NUCLEOTIDE SEQUENCE [LARGE SCALE GENOMIC DNA]</scope>
    <source>
        <strain evidence="1">AQ028</strain>
        <tissue evidence="1">Male pupae</tissue>
    </source>
</reference>
<dbReference type="EMBL" id="JBEDNZ010000004">
    <property type="protein sequence ID" value="KAL0848892.1"/>
    <property type="molecule type" value="Genomic_DNA"/>
</dbReference>
<organism evidence="1 2">
    <name type="scientific">Loxostege sticticalis</name>
    <name type="common">Beet webworm moth</name>
    <dbReference type="NCBI Taxonomy" id="481309"/>
    <lineage>
        <taxon>Eukaryota</taxon>
        <taxon>Metazoa</taxon>
        <taxon>Ecdysozoa</taxon>
        <taxon>Arthropoda</taxon>
        <taxon>Hexapoda</taxon>
        <taxon>Insecta</taxon>
        <taxon>Pterygota</taxon>
        <taxon>Neoptera</taxon>
        <taxon>Endopterygota</taxon>
        <taxon>Lepidoptera</taxon>
        <taxon>Glossata</taxon>
        <taxon>Ditrysia</taxon>
        <taxon>Pyraloidea</taxon>
        <taxon>Crambidae</taxon>
        <taxon>Pyraustinae</taxon>
        <taxon>Loxostege</taxon>
    </lineage>
</organism>
<comment type="caution">
    <text evidence="1">The sequence shown here is derived from an EMBL/GenBank/DDBJ whole genome shotgun (WGS) entry which is preliminary data.</text>
</comment>
<dbReference type="InterPro" id="IPR005312">
    <property type="entry name" value="DUF1759"/>
</dbReference>
<proteinExistence type="predicted"/>
<dbReference type="Pfam" id="PF03564">
    <property type="entry name" value="DUF1759"/>
    <property type="match status" value="1"/>
</dbReference>
<accession>A0ABD0THT4</accession>